<keyword evidence="3" id="KW-1185">Reference proteome</keyword>
<keyword evidence="1" id="KW-0472">Membrane</keyword>
<reference evidence="2 3" key="1">
    <citation type="submission" date="2023-07" db="EMBL/GenBank/DDBJ databases">
        <title>Sequencing the genomes of 1000 actinobacteria strains.</title>
        <authorList>
            <person name="Klenk H.-P."/>
        </authorList>
    </citation>
    <scope>NUCLEOTIDE SEQUENCE [LARGE SCALE GENOMIC DNA]</scope>
    <source>
        <strain evidence="2 3">DSM 44508</strain>
    </source>
</reference>
<evidence type="ECO:0000313" key="2">
    <source>
        <dbReference type="EMBL" id="MDR7355697.1"/>
    </source>
</evidence>
<dbReference type="Pfam" id="PF20381">
    <property type="entry name" value="Rv1476"/>
    <property type="match status" value="1"/>
</dbReference>
<evidence type="ECO:0000256" key="1">
    <source>
        <dbReference type="SAM" id="Phobius"/>
    </source>
</evidence>
<sequence>MIPEGIHISDLTTQLLDDGVAFVHDDPELHAQLVASREQSPVLHDAGFVVLNFTPAQPADLRDIAQDLLLSTDLSTIVVRSPDSGAIVSTTYSRAHLESAQHAFLSAPTIEAGVAKLNQELEASPAVGGTLTLILASVIFLVSIALTLVKVKHTD</sequence>
<protein>
    <recommendedName>
        <fullName evidence="4">1-deoxy-D-xylulose-5-phosphate synthase</fullName>
    </recommendedName>
</protein>
<evidence type="ECO:0008006" key="4">
    <source>
        <dbReference type="Google" id="ProtNLM"/>
    </source>
</evidence>
<dbReference type="Proteomes" id="UP001183619">
    <property type="component" value="Unassembled WGS sequence"/>
</dbReference>
<proteinExistence type="predicted"/>
<dbReference type="InterPro" id="IPR046498">
    <property type="entry name" value="Rv1476-like"/>
</dbReference>
<keyword evidence="1" id="KW-0812">Transmembrane</keyword>
<gene>
    <name evidence="2" type="ORF">J2S37_002235</name>
</gene>
<feature type="transmembrane region" description="Helical" evidence="1">
    <location>
        <begin position="126"/>
        <end position="149"/>
    </location>
</feature>
<dbReference type="EMBL" id="JAVDYF010000001">
    <property type="protein sequence ID" value="MDR7355697.1"/>
    <property type="molecule type" value="Genomic_DNA"/>
</dbReference>
<accession>A0ABU2BAN0</accession>
<name>A0ABU2BAN0_9CORY</name>
<dbReference type="RefSeq" id="WP_277103710.1">
    <property type="nucleotide sequence ID" value="NZ_BAAAJS010000051.1"/>
</dbReference>
<evidence type="ECO:0000313" key="3">
    <source>
        <dbReference type="Proteomes" id="UP001183619"/>
    </source>
</evidence>
<keyword evidence="1" id="KW-1133">Transmembrane helix</keyword>
<comment type="caution">
    <text evidence="2">The sequence shown here is derived from an EMBL/GenBank/DDBJ whole genome shotgun (WGS) entry which is preliminary data.</text>
</comment>
<organism evidence="2 3">
    <name type="scientific">Corynebacterium felinum</name>
    <dbReference type="NCBI Taxonomy" id="131318"/>
    <lineage>
        <taxon>Bacteria</taxon>
        <taxon>Bacillati</taxon>
        <taxon>Actinomycetota</taxon>
        <taxon>Actinomycetes</taxon>
        <taxon>Mycobacteriales</taxon>
        <taxon>Corynebacteriaceae</taxon>
        <taxon>Corynebacterium</taxon>
    </lineage>
</organism>